<dbReference type="GO" id="GO:0004519">
    <property type="term" value="F:endonuclease activity"/>
    <property type="evidence" value="ECO:0007669"/>
    <property type="project" value="UniProtKB-KW"/>
</dbReference>
<dbReference type="GO" id="GO:0016874">
    <property type="term" value="F:ligase activity"/>
    <property type="evidence" value="ECO:0007669"/>
    <property type="project" value="UniProtKB-KW"/>
</dbReference>
<dbReference type="EMBL" id="JBHTFQ010000009">
    <property type="protein sequence ID" value="MFC7705650.1"/>
    <property type="molecule type" value="Genomic_DNA"/>
</dbReference>
<reference evidence="3" key="1">
    <citation type="journal article" date="2019" name="Int. J. Syst. Evol. Microbiol.">
        <title>The Global Catalogue of Microorganisms (GCM) 10K type strain sequencing project: providing services to taxonomists for standard genome sequencing and annotation.</title>
        <authorList>
            <consortium name="The Broad Institute Genomics Platform"/>
            <consortium name="The Broad Institute Genome Sequencing Center for Infectious Disease"/>
            <person name="Wu L."/>
            <person name="Ma J."/>
        </authorList>
    </citation>
    <scope>NUCLEOTIDE SEQUENCE [LARGE SCALE GENOMIC DNA]</scope>
    <source>
        <strain evidence="3">CGMCC 1.12750</strain>
    </source>
</reference>
<dbReference type="PANTHER" id="PTHR39323">
    <property type="entry name" value="BLR1149 PROTEIN"/>
    <property type="match status" value="1"/>
</dbReference>
<accession>A0ABW2UNG7</accession>
<keyword evidence="2" id="KW-0255">Endonuclease</keyword>
<keyword evidence="3" id="KW-1185">Reference proteome</keyword>
<evidence type="ECO:0000313" key="2">
    <source>
        <dbReference type="EMBL" id="MFC7705650.1"/>
    </source>
</evidence>
<dbReference type="InterPro" id="IPR026336">
    <property type="entry name" value="PdeM-like"/>
</dbReference>
<dbReference type="NCBIfam" id="TIGR04123">
    <property type="entry name" value="P_estr_lig_assc"/>
    <property type="match status" value="1"/>
</dbReference>
<dbReference type="PANTHER" id="PTHR39323:SF1">
    <property type="entry name" value="BLR1149 PROTEIN"/>
    <property type="match status" value="1"/>
</dbReference>
<dbReference type="Gene3D" id="3.60.21.10">
    <property type="match status" value="1"/>
</dbReference>
<gene>
    <name evidence="2" type="primary">pdeM</name>
    <name evidence="2" type="ORF">ACFQXB_15790</name>
</gene>
<dbReference type="GO" id="GO:0016787">
    <property type="term" value="F:hydrolase activity"/>
    <property type="evidence" value="ECO:0007669"/>
    <property type="project" value="UniProtKB-KW"/>
</dbReference>
<dbReference type="PIRSF" id="PIRSF000887">
    <property type="entry name" value="Pesterase_MJ0037"/>
    <property type="match status" value="1"/>
</dbReference>
<keyword evidence="2" id="KW-0378">Hydrolase</keyword>
<dbReference type="InterPro" id="IPR004843">
    <property type="entry name" value="Calcineurin-like_PHP"/>
</dbReference>
<dbReference type="Proteomes" id="UP001596516">
    <property type="component" value="Unassembled WGS sequence"/>
</dbReference>
<name>A0ABW2UNG7_9RHOB</name>
<dbReference type="RefSeq" id="WP_377405784.1">
    <property type="nucleotide sequence ID" value="NZ_JBHTFQ010000009.1"/>
</dbReference>
<comment type="caution">
    <text evidence="2">The sequence shown here is derived from an EMBL/GenBank/DDBJ whole genome shotgun (WGS) entry which is preliminary data.</text>
</comment>
<dbReference type="Pfam" id="PF00149">
    <property type="entry name" value="Metallophos"/>
    <property type="match status" value="1"/>
</dbReference>
<evidence type="ECO:0000259" key="1">
    <source>
        <dbReference type="Pfam" id="PF00149"/>
    </source>
</evidence>
<keyword evidence="2" id="KW-0436">Ligase</keyword>
<organism evidence="2 3">
    <name type="scientific">Plastorhodobacter daqingensis</name>
    <dbReference type="NCBI Taxonomy" id="1387281"/>
    <lineage>
        <taxon>Bacteria</taxon>
        <taxon>Pseudomonadati</taxon>
        <taxon>Pseudomonadota</taxon>
        <taxon>Alphaproteobacteria</taxon>
        <taxon>Rhodobacterales</taxon>
        <taxon>Paracoccaceae</taxon>
        <taxon>Plastorhodobacter</taxon>
    </lineage>
</organism>
<dbReference type="SUPFAM" id="SSF56300">
    <property type="entry name" value="Metallo-dependent phosphatases"/>
    <property type="match status" value="1"/>
</dbReference>
<proteinExistence type="predicted"/>
<dbReference type="InterPro" id="IPR024173">
    <property type="entry name" value="Pesterase_MJ0037-like"/>
</dbReference>
<dbReference type="EC" id="3.1.-.-" evidence="2"/>
<feature type="domain" description="Calcineurin-like phosphoesterase" evidence="1">
    <location>
        <begin position="27"/>
        <end position="123"/>
    </location>
</feature>
<protein>
    <submittedName>
        <fullName evidence="2">Ligase-associated DNA damage response endonuclease PdeM</fullName>
        <ecNumber evidence="2">3.1.-.-</ecNumber>
    </submittedName>
</protein>
<keyword evidence="2" id="KW-0540">Nuclease</keyword>
<dbReference type="InterPro" id="IPR029052">
    <property type="entry name" value="Metallo-depent_PP-like"/>
</dbReference>
<evidence type="ECO:0000313" key="3">
    <source>
        <dbReference type="Proteomes" id="UP001596516"/>
    </source>
</evidence>
<sequence>MERLDLVLAGARLTALQSGALWWEEARLLCVSDLHLGKSERLARRGGSLLPPYEVQETLSRLEADIAATDARSLVCLGDSFDDTAAAEALPETALAWLTRLQAGREWFWIAGNHDPAPLTLSGTHLAELRIGHIVFRHIAVPGAEGEISGHYHPKARLNLGGQRIARPCFLMDRHRLILPAYGTYTGGLWCDSAPLSELFDADARAILLGRRLHMVPMPGQRLRR</sequence>